<dbReference type="PRINTS" id="PR00059">
    <property type="entry name" value="RIBOSOMALL6"/>
</dbReference>
<evidence type="ECO:0000256" key="1">
    <source>
        <dbReference type="ARBA" id="ARBA00009356"/>
    </source>
</evidence>
<dbReference type="GO" id="GO:0019843">
    <property type="term" value="F:rRNA binding"/>
    <property type="evidence" value="ECO:0007669"/>
    <property type="project" value="UniProtKB-UniRule"/>
</dbReference>
<evidence type="ECO:0000256" key="3">
    <source>
        <dbReference type="ARBA" id="ARBA00023274"/>
    </source>
</evidence>
<dbReference type="InterPro" id="IPR036789">
    <property type="entry name" value="Ribosomal_uL6-like_a/b-dom_sf"/>
</dbReference>
<dbReference type="PIRSF" id="PIRSF002162">
    <property type="entry name" value="Ribosomal_L6"/>
    <property type="match status" value="1"/>
</dbReference>
<dbReference type="HAMAP" id="MF_01365_B">
    <property type="entry name" value="Ribosomal_uL6_B"/>
    <property type="match status" value="1"/>
</dbReference>
<accession>A0A7T8G5N7</accession>
<evidence type="ECO:0000256" key="2">
    <source>
        <dbReference type="ARBA" id="ARBA00022980"/>
    </source>
</evidence>
<feature type="domain" description="Large ribosomal subunit protein uL6 alpha-beta" evidence="6">
    <location>
        <begin position="11"/>
        <end position="82"/>
    </location>
</feature>
<gene>
    <name evidence="4 7" type="primary">rpl6</name>
</gene>
<dbReference type="FunFam" id="3.90.930.12:FF:000001">
    <property type="entry name" value="50S ribosomal protein L6"/>
    <property type="match status" value="1"/>
</dbReference>
<dbReference type="PANTHER" id="PTHR11655:SF14">
    <property type="entry name" value="LARGE RIBOSOMAL SUBUNIT PROTEIN UL6M"/>
    <property type="match status" value="1"/>
</dbReference>
<reference evidence="7" key="1">
    <citation type="journal article" date="2019" name="Mitochondrial DNA Part B Resour">
        <title>The complete plastid genome of a marine microalgae Cryptophyceae sp. CCMP2293 (Cryptophyta).</title>
        <authorList>
            <person name="Xu K."/>
            <person name="Hu S."/>
            <person name="Tang X."/>
        </authorList>
    </citation>
    <scope>NUCLEOTIDE SEQUENCE</scope>
</reference>
<dbReference type="InterPro" id="IPR019906">
    <property type="entry name" value="Ribosomal_uL6_bac-type"/>
</dbReference>
<dbReference type="GO" id="GO:0002181">
    <property type="term" value="P:cytoplasmic translation"/>
    <property type="evidence" value="ECO:0007669"/>
    <property type="project" value="TreeGrafter"/>
</dbReference>
<dbReference type="Gene3D" id="3.90.930.12">
    <property type="entry name" value="Ribosomal protein L6, alpha-beta domain"/>
    <property type="match status" value="2"/>
</dbReference>
<protein>
    <recommendedName>
        <fullName evidence="4">Large ribosomal subunit protein uL6c</fullName>
    </recommendedName>
</protein>
<dbReference type="NCBIfam" id="TIGR03654">
    <property type="entry name" value="L6_bact"/>
    <property type="match status" value="1"/>
</dbReference>
<dbReference type="GO" id="GO:0009507">
    <property type="term" value="C:chloroplast"/>
    <property type="evidence" value="ECO:0007669"/>
    <property type="project" value="UniProtKB-SubCell"/>
</dbReference>
<keyword evidence="4" id="KW-0699">rRNA-binding</keyword>
<evidence type="ECO:0000256" key="5">
    <source>
        <dbReference type="RuleBase" id="RU003869"/>
    </source>
</evidence>
<dbReference type="PROSITE" id="PS00525">
    <property type="entry name" value="RIBOSOMAL_L6_1"/>
    <property type="match status" value="1"/>
</dbReference>
<dbReference type="InterPro" id="IPR020040">
    <property type="entry name" value="Ribosomal_uL6_a/b-dom"/>
</dbReference>
<dbReference type="GO" id="GO:0022625">
    <property type="term" value="C:cytosolic large ribosomal subunit"/>
    <property type="evidence" value="ECO:0007669"/>
    <property type="project" value="TreeGrafter"/>
</dbReference>
<evidence type="ECO:0000313" key="7">
    <source>
        <dbReference type="EMBL" id="QQP22417.1"/>
    </source>
</evidence>
<comment type="similarity">
    <text evidence="1 4 5">Belongs to the universal ribosomal protein uL6 family.</text>
</comment>
<comment type="function">
    <text evidence="4">Binds 23S rRNA.</text>
</comment>
<dbReference type="EMBL" id="MK798155">
    <property type="protein sequence ID" value="QQP22417.1"/>
    <property type="molecule type" value="Genomic_DNA"/>
</dbReference>
<evidence type="ECO:0000259" key="6">
    <source>
        <dbReference type="Pfam" id="PF00347"/>
    </source>
</evidence>
<keyword evidence="3 4" id="KW-0687">Ribonucleoprotein</keyword>
<dbReference type="GO" id="GO:0003735">
    <property type="term" value="F:structural constituent of ribosome"/>
    <property type="evidence" value="ECO:0007669"/>
    <property type="project" value="InterPro"/>
</dbReference>
<evidence type="ECO:0000256" key="4">
    <source>
        <dbReference type="HAMAP-Rule" id="MF_01365"/>
    </source>
</evidence>
<keyword evidence="4" id="KW-0694">RNA-binding</keyword>
<name>A0A7T8G5N7_9CRYP</name>
<keyword evidence="7" id="KW-0934">Plastid</keyword>
<geneLocation type="chloroplast" evidence="7"/>
<feature type="domain" description="Large ribosomal subunit protein uL6 alpha-beta" evidence="6">
    <location>
        <begin position="91"/>
        <end position="164"/>
    </location>
</feature>
<dbReference type="SUPFAM" id="SSF56053">
    <property type="entry name" value="Ribosomal protein L6"/>
    <property type="match status" value="2"/>
</dbReference>
<keyword evidence="7" id="KW-0150">Chloroplast</keyword>
<sequence>MSRIGKLPVKIPDKVTVTFADKNMLVKGPKGQLFMTCSDEIALNISEATITLSVSNPSPKSKKEFGMYRALISNMIQGVTHGFEKKLELQGVGYRSQVQGKSLILTVGYSHQVKIDAPDGIKLAVDGNTNVSVSGIDKQLVGQIAANIRSVRPPEPYKGKGIRYQGEYVRKKAGKAGKKK</sequence>
<dbReference type="Pfam" id="PF00347">
    <property type="entry name" value="Ribosomal_L6"/>
    <property type="match status" value="2"/>
</dbReference>
<proteinExistence type="inferred from homology"/>
<organism evidence="7">
    <name type="scientific">Baffinella frigidus</name>
    <dbReference type="NCBI Taxonomy" id="2571260"/>
    <lineage>
        <taxon>Eukaryota</taxon>
        <taxon>Cryptophyceae</taxon>
        <taxon>Cryptomonadales</taxon>
        <taxon>Baffinellaceae</taxon>
        <taxon>Baffinella</taxon>
    </lineage>
</organism>
<comment type="subcellular location">
    <subcellularLocation>
        <location evidence="4">Plastid</location>
        <location evidence="4">Chloroplast</location>
    </subcellularLocation>
</comment>
<keyword evidence="2 4" id="KW-0689">Ribosomal protein</keyword>
<dbReference type="InterPro" id="IPR000702">
    <property type="entry name" value="Ribosomal_uL6-like"/>
</dbReference>
<dbReference type="PANTHER" id="PTHR11655">
    <property type="entry name" value="60S/50S RIBOSOMAL PROTEIN L6/L9"/>
    <property type="match status" value="1"/>
</dbReference>
<dbReference type="AlphaFoldDB" id="A0A7T8G5N7"/>
<dbReference type="InterPro" id="IPR002358">
    <property type="entry name" value="Ribosomal_uL6_CS"/>
</dbReference>
<comment type="subunit">
    <text evidence="4">Part of the 50S ribosomal subunit.</text>
</comment>